<dbReference type="KEGG" id="prr:AT705_18600"/>
<protein>
    <recommendedName>
        <fullName evidence="1">Cupin fold metalloprotein WbuC cupin domain-containing protein</fullName>
    </recommendedName>
</protein>
<dbReference type="InterPro" id="IPR011051">
    <property type="entry name" value="RmlC_Cupin_sf"/>
</dbReference>
<sequence length="178" mass="20030">MKQPHSATSAGAQYIQAPIIQLSTKHLAELKTLAANAHNGRFRYCLHESHEAAIQEMIICLHGMSYFPPHRHPTGVVESYHMIEGQMDVFTFDDAGNIIGKTALAPIHASDENKVFFHKVTSPCYHTVVPRSEYVIYHEVLTGPWVPDYTSQTAPFSPAPEDRAAVDKFIRELNEFRV</sequence>
<feature type="domain" description="Cupin fold metalloprotein WbuC cupin" evidence="1">
    <location>
        <begin position="23"/>
        <end position="103"/>
    </location>
</feature>
<reference evidence="2 3" key="1">
    <citation type="submission" date="2015-12" db="EMBL/GenBank/DDBJ databases">
        <title>Complete genome sequence of Pseudoalteromonas rubra SCSIO 6842, harboring a conjugative plasmid.</title>
        <authorList>
            <person name="Li B."/>
            <person name="Wang X."/>
        </authorList>
    </citation>
    <scope>NUCLEOTIDE SEQUENCE [LARGE SCALE GENOMIC DNA]</scope>
    <source>
        <strain evidence="2 3">SCSIO 6842</strain>
    </source>
</reference>
<dbReference type="NCBIfam" id="TIGR04366">
    <property type="entry name" value="cupin_WbuC"/>
    <property type="match status" value="1"/>
</dbReference>
<accession>A0A0U3HTK6</accession>
<dbReference type="RefSeq" id="WP_058797733.1">
    <property type="nucleotide sequence ID" value="NZ_CP013611.1"/>
</dbReference>
<name>A0A0U3HTK6_9GAMM</name>
<organism evidence="2 3">
    <name type="scientific">Pseudoalteromonas rubra</name>
    <dbReference type="NCBI Taxonomy" id="43658"/>
    <lineage>
        <taxon>Bacteria</taxon>
        <taxon>Pseudomonadati</taxon>
        <taxon>Pseudomonadota</taxon>
        <taxon>Gammaproteobacteria</taxon>
        <taxon>Alteromonadales</taxon>
        <taxon>Pseudoalteromonadaceae</taxon>
        <taxon>Pseudoalteromonas</taxon>
    </lineage>
</organism>
<evidence type="ECO:0000313" key="2">
    <source>
        <dbReference type="EMBL" id="ALU44777.1"/>
    </source>
</evidence>
<dbReference type="InterPro" id="IPR027565">
    <property type="entry name" value="Cupin_WbuC"/>
</dbReference>
<dbReference type="SUPFAM" id="SSF51182">
    <property type="entry name" value="RmlC-like cupins"/>
    <property type="match status" value="1"/>
</dbReference>
<evidence type="ECO:0000313" key="3">
    <source>
        <dbReference type="Proteomes" id="UP000069015"/>
    </source>
</evidence>
<gene>
    <name evidence="2" type="ORF">AT705_18600</name>
</gene>
<dbReference type="Pfam" id="PF19480">
    <property type="entry name" value="DUF6016"/>
    <property type="match status" value="1"/>
</dbReference>
<evidence type="ECO:0000259" key="1">
    <source>
        <dbReference type="Pfam" id="PF19480"/>
    </source>
</evidence>
<proteinExistence type="predicted"/>
<dbReference type="EMBL" id="CP013611">
    <property type="protein sequence ID" value="ALU44777.1"/>
    <property type="molecule type" value="Genomic_DNA"/>
</dbReference>
<dbReference type="AlphaFoldDB" id="A0A0U3HTK6"/>
<dbReference type="InterPro" id="IPR046058">
    <property type="entry name" value="WbuC_cupin"/>
</dbReference>
<dbReference type="Proteomes" id="UP000069015">
    <property type="component" value="Chromosome 1"/>
</dbReference>